<evidence type="ECO:0000256" key="3">
    <source>
        <dbReference type="ARBA" id="ARBA00022618"/>
    </source>
</evidence>
<keyword evidence="4 10" id="KW-0812">Transmembrane</keyword>
<keyword evidence="2" id="KW-1003">Cell membrane</keyword>
<keyword evidence="5 10" id="KW-1133">Transmembrane helix</keyword>
<dbReference type="AlphaFoldDB" id="A0AA46AE81"/>
<dbReference type="RefSeq" id="WP_284724042.1">
    <property type="nucleotide sequence ID" value="NZ_FXTU01000002.1"/>
</dbReference>
<accession>A0AA46AE81</accession>
<organism evidence="11 12">
    <name type="scientific">Laceyella tengchongensis</name>
    <dbReference type="NCBI Taxonomy" id="574699"/>
    <lineage>
        <taxon>Bacteria</taxon>
        <taxon>Bacillati</taxon>
        <taxon>Bacillota</taxon>
        <taxon>Bacilli</taxon>
        <taxon>Bacillales</taxon>
        <taxon>Thermoactinomycetaceae</taxon>
        <taxon>Laceyella</taxon>
    </lineage>
</organism>
<dbReference type="EMBL" id="FXTU01000002">
    <property type="protein sequence ID" value="SMP11025.1"/>
    <property type="molecule type" value="Genomic_DNA"/>
</dbReference>
<keyword evidence="12" id="KW-1185">Reference proteome</keyword>
<dbReference type="InterPro" id="IPR011922">
    <property type="entry name" value="Cell_div_FtsL"/>
</dbReference>
<evidence type="ECO:0000313" key="11">
    <source>
        <dbReference type="EMBL" id="SMP11025.1"/>
    </source>
</evidence>
<protein>
    <recommendedName>
        <fullName evidence="8">Cell division protein FtsL</fullName>
    </recommendedName>
</protein>
<evidence type="ECO:0000256" key="2">
    <source>
        <dbReference type="ARBA" id="ARBA00022475"/>
    </source>
</evidence>
<evidence type="ECO:0000313" key="12">
    <source>
        <dbReference type="Proteomes" id="UP001157946"/>
    </source>
</evidence>
<feature type="transmembrane region" description="Helical" evidence="10">
    <location>
        <begin position="39"/>
        <end position="56"/>
    </location>
</feature>
<evidence type="ECO:0000256" key="9">
    <source>
        <dbReference type="SAM" id="Coils"/>
    </source>
</evidence>
<comment type="subcellular location">
    <subcellularLocation>
        <location evidence="1">Cell membrane</location>
        <topology evidence="1">Single-pass type II membrane protein</topology>
    </subcellularLocation>
</comment>
<evidence type="ECO:0000256" key="4">
    <source>
        <dbReference type="ARBA" id="ARBA00022692"/>
    </source>
</evidence>
<dbReference type="NCBIfam" id="TIGR02209">
    <property type="entry name" value="ftsL_broad"/>
    <property type="match status" value="1"/>
</dbReference>
<sequence>MRRDQYNVAVARPFEKPYTKVRDKKQKAPRTTVTVGEKLLYLSSVIVCVALALVVLSKYAKVNELNVALQETNAAIEEAHKVNFKLETEKKKLADVERIRKFAESNGLELTAPKYLPSIRP</sequence>
<dbReference type="Proteomes" id="UP001157946">
    <property type="component" value="Unassembled WGS sequence"/>
</dbReference>
<gene>
    <name evidence="11" type="ORF">SAMN06265361_102229</name>
</gene>
<name>A0AA46AE81_9BACL</name>
<evidence type="ECO:0000256" key="8">
    <source>
        <dbReference type="NCBIfam" id="TIGR02209"/>
    </source>
</evidence>
<keyword evidence="9" id="KW-0175">Coiled coil</keyword>
<keyword evidence="3 11" id="KW-0132">Cell division</keyword>
<feature type="coiled-coil region" evidence="9">
    <location>
        <begin position="62"/>
        <end position="106"/>
    </location>
</feature>
<keyword evidence="7" id="KW-0131">Cell cycle</keyword>
<evidence type="ECO:0000256" key="10">
    <source>
        <dbReference type="SAM" id="Phobius"/>
    </source>
</evidence>
<evidence type="ECO:0000256" key="7">
    <source>
        <dbReference type="ARBA" id="ARBA00023306"/>
    </source>
</evidence>
<evidence type="ECO:0000256" key="5">
    <source>
        <dbReference type="ARBA" id="ARBA00022989"/>
    </source>
</evidence>
<reference evidence="11" key="1">
    <citation type="submission" date="2017-05" db="EMBL/GenBank/DDBJ databases">
        <authorList>
            <person name="Varghese N."/>
            <person name="Submissions S."/>
        </authorList>
    </citation>
    <scope>NUCLEOTIDE SEQUENCE</scope>
    <source>
        <strain evidence="11">DSM 45262</strain>
    </source>
</reference>
<evidence type="ECO:0000256" key="1">
    <source>
        <dbReference type="ARBA" id="ARBA00004401"/>
    </source>
</evidence>
<comment type="caution">
    <text evidence="11">The sequence shown here is derived from an EMBL/GenBank/DDBJ whole genome shotgun (WGS) entry which is preliminary data.</text>
</comment>
<evidence type="ECO:0000256" key="6">
    <source>
        <dbReference type="ARBA" id="ARBA00023136"/>
    </source>
</evidence>
<dbReference type="GO" id="GO:0005886">
    <property type="term" value="C:plasma membrane"/>
    <property type="evidence" value="ECO:0007669"/>
    <property type="project" value="UniProtKB-SubCell"/>
</dbReference>
<dbReference type="GO" id="GO:0051301">
    <property type="term" value="P:cell division"/>
    <property type="evidence" value="ECO:0007669"/>
    <property type="project" value="UniProtKB-KW"/>
</dbReference>
<proteinExistence type="predicted"/>
<keyword evidence="6 10" id="KW-0472">Membrane</keyword>